<evidence type="ECO:0000256" key="3">
    <source>
        <dbReference type="ARBA" id="ARBA00004997"/>
    </source>
</evidence>
<proteinExistence type="inferred from homology"/>
<dbReference type="PANTHER" id="PTHR11817">
    <property type="entry name" value="PYRUVATE KINASE"/>
    <property type="match status" value="1"/>
</dbReference>
<reference evidence="18 19" key="1">
    <citation type="submission" date="2018-03" db="EMBL/GenBank/DDBJ databases">
        <title>The ancient ancestry and fast evolution of plastids.</title>
        <authorList>
            <person name="Moore K.R."/>
            <person name="Magnabosco C."/>
            <person name="Momper L."/>
            <person name="Gold D.A."/>
            <person name="Bosak T."/>
            <person name="Fournier G.P."/>
        </authorList>
    </citation>
    <scope>NUCLEOTIDE SEQUENCE [LARGE SCALE GENOMIC DNA]</scope>
    <source>
        <strain evidence="18 19">CCALA 016</strain>
    </source>
</reference>
<dbReference type="Gene3D" id="2.40.33.10">
    <property type="entry name" value="PK beta-barrel domain-like"/>
    <property type="match status" value="1"/>
</dbReference>
<evidence type="ECO:0000256" key="7">
    <source>
        <dbReference type="ARBA" id="ARBA00022723"/>
    </source>
</evidence>
<dbReference type="GO" id="GO:0016301">
    <property type="term" value="F:kinase activity"/>
    <property type="evidence" value="ECO:0007669"/>
    <property type="project" value="UniProtKB-KW"/>
</dbReference>
<evidence type="ECO:0000313" key="19">
    <source>
        <dbReference type="Proteomes" id="UP000239001"/>
    </source>
</evidence>
<evidence type="ECO:0000256" key="13">
    <source>
        <dbReference type="ARBA" id="ARBA00023317"/>
    </source>
</evidence>
<dbReference type="FunFam" id="3.20.20.60:FF:000025">
    <property type="entry name" value="Pyruvate kinase"/>
    <property type="match status" value="1"/>
</dbReference>
<comment type="cofactor">
    <cofactor evidence="1">
        <name>Mg(2+)</name>
        <dbReference type="ChEBI" id="CHEBI:18420"/>
    </cofactor>
</comment>
<dbReference type="SUPFAM" id="SSF50800">
    <property type="entry name" value="PK beta-barrel domain-like"/>
    <property type="match status" value="1"/>
</dbReference>
<dbReference type="GO" id="GO:0030955">
    <property type="term" value="F:potassium ion binding"/>
    <property type="evidence" value="ECO:0007669"/>
    <property type="project" value="UniProtKB-UniRule"/>
</dbReference>
<accession>A0A2T1LU61</accession>
<dbReference type="GO" id="GO:0000287">
    <property type="term" value="F:magnesium ion binding"/>
    <property type="evidence" value="ECO:0007669"/>
    <property type="project" value="UniProtKB-UniRule"/>
</dbReference>
<evidence type="ECO:0000259" key="17">
    <source>
        <dbReference type="Pfam" id="PF02887"/>
    </source>
</evidence>
<dbReference type="PROSITE" id="PS00110">
    <property type="entry name" value="PYRUVATE_KINASE"/>
    <property type="match status" value="1"/>
</dbReference>
<evidence type="ECO:0000256" key="14">
    <source>
        <dbReference type="NCBIfam" id="TIGR01064"/>
    </source>
</evidence>
<dbReference type="EMBL" id="PXOH01000025">
    <property type="protein sequence ID" value="PSF34549.1"/>
    <property type="molecule type" value="Genomic_DNA"/>
</dbReference>
<reference evidence="18 19" key="2">
    <citation type="submission" date="2018-03" db="EMBL/GenBank/DDBJ databases">
        <authorList>
            <person name="Keele B.F."/>
        </authorList>
    </citation>
    <scope>NUCLEOTIDE SEQUENCE [LARGE SCALE GENOMIC DNA]</scope>
    <source>
        <strain evidence="18 19">CCALA 016</strain>
    </source>
</reference>
<keyword evidence="9 15" id="KW-0418">Kinase</keyword>
<evidence type="ECO:0000256" key="10">
    <source>
        <dbReference type="ARBA" id="ARBA00022840"/>
    </source>
</evidence>
<dbReference type="InterPro" id="IPR015793">
    <property type="entry name" value="Pyrv_Knase_brl"/>
</dbReference>
<dbReference type="RefSeq" id="WP_106458394.1">
    <property type="nucleotide sequence ID" value="NZ_PXOH01000025.1"/>
</dbReference>
<keyword evidence="7" id="KW-0479">Metal-binding</keyword>
<dbReference type="InterPro" id="IPR036918">
    <property type="entry name" value="Pyrv_Knase_C_sf"/>
</dbReference>
<sequence length="473" mass="51971">MKPLTKRTKIVVTIGPASRSPEVMKKMVSSGMNVARLNFSHGSYDDHAQTIAMLRQVSQDLNHPITLLQDLQGPKIRVGQLSTGEITLIEGDYLTLVPIEDYHDQPHTVSIDYPFLAEEATVGTQILLDDGLLELCVEDIQGTAVKCQIIDGGILKSRKGVNLPSLNLRLPSMTEKDVQDLEFGLSQGIDWVSLSFVRKADDIRILKALLEEKGHTDVGVIAKIEKPQAIANIEEIVAECDGLMVARGDLGVEISPERVPLLQKQIIKLCNMKAIPVITATQMLESMIKNPRPTRAEASDVANAIIDGTDAVMLSGESAIGDYPIKAVEMLAKIAMDIEKEISFENNRPEESDETHAITEALDAIDSTLNLRCIATFTTSGYTAILVSKERPRSPVVAITPVERVYHRLNLVWGIIPVLLDVKVQTFEEIVNIVDSCLKERNLAQFGDKVLITGGIPFGKVKSTNFLKIHTIN</sequence>
<keyword evidence="10" id="KW-0067">ATP-binding</keyword>
<evidence type="ECO:0000256" key="12">
    <source>
        <dbReference type="ARBA" id="ARBA00023152"/>
    </source>
</evidence>
<evidence type="ECO:0000256" key="9">
    <source>
        <dbReference type="ARBA" id="ARBA00022777"/>
    </source>
</evidence>
<dbReference type="Gene3D" id="3.40.1380.20">
    <property type="entry name" value="Pyruvate kinase, C-terminal domain"/>
    <property type="match status" value="1"/>
</dbReference>
<dbReference type="InterPro" id="IPR001697">
    <property type="entry name" value="Pyr_Knase"/>
</dbReference>
<keyword evidence="11 15" id="KW-0460">Magnesium</keyword>
<dbReference type="Pfam" id="PF02887">
    <property type="entry name" value="PK_C"/>
    <property type="match status" value="1"/>
</dbReference>
<dbReference type="GO" id="GO:0005524">
    <property type="term" value="F:ATP binding"/>
    <property type="evidence" value="ECO:0007669"/>
    <property type="project" value="UniProtKB-KW"/>
</dbReference>
<dbReference type="SUPFAM" id="SSF52935">
    <property type="entry name" value="PK C-terminal domain-like"/>
    <property type="match status" value="1"/>
</dbReference>
<organism evidence="18 19">
    <name type="scientific">Aphanothece hegewaldii CCALA 016</name>
    <dbReference type="NCBI Taxonomy" id="2107694"/>
    <lineage>
        <taxon>Bacteria</taxon>
        <taxon>Bacillati</taxon>
        <taxon>Cyanobacteriota</taxon>
        <taxon>Cyanophyceae</taxon>
        <taxon>Oscillatoriophycideae</taxon>
        <taxon>Chroococcales</taxon>
        <taxon>Aphanothecaceae</taxon>
        <taxon>Aphanothece</taxon>
    </lineage>
</organism>
<gene>
    <name evidence="18" type="primary">pyk</name>
    <name evidence="18" type="ORF">C7H19_18455</name>
</gene>
<dbReference type="InterPro" id="IPR011037">
    <property type="entry name" value="Pyrv_Knase-like_insert_dom_sf"/>
</dbReference>
<feature type="domain" description="Pyruvate kinase barrel" evidence="16">
    <location>
        <begin position="6"/>
        <end position="328"/>
    </location>
</feature>
<dbReference type="InterPro" id="IPR015806">
    <property type="entry name" value="Pyrv_Knase_insert_dom_sf"/>
</dbReference>
<keyword evidence="12 15" id="KW-0324">Glycolysis</keyword>
<evidence type="ECO:0000256" key="6">
    <source>
        <dbReference type="ARBA" id="ARBA00022679"/>
    </source>
</evidence>
<dbReference type="NCBIfam" id="NF004978">
    <property type="entry name" value="PRK06354.1"/>
    <property type="match status" value="1"/>
</dbReference>
<keyword evidence="13 18" id="KW-0670">Pyruvate</keyword>
<evidence type="ECO:0000256" key="4">
    <source>
        <dbReference type="ARBA" id="ARBA00008663"/>
    </source>
</evidence>
<dbReference type="InterPro" id="IPR015795">
    <property type="entry name" value="Pyrv_Knase_C"/>
</dbReference>
<dbReference type="NCBIfam" id="TIGR01064">
    <property type="entry name" value="pyruv_kin"/>
    <property type="match status" value="1"/>
</dbReference>
<dbReference type="PRINTS" id="PR01050">
    <property type="entry name" value="PYRUVTKNASE"/>
</dbReference>
<protein>
    <recommendedName>
        <fullName evidence="5 14">Pyruvate kinase</fullName>
        <ecNumber evidence="5 14">2.7.1.40</ecNumber>
    </recommendedName>
</protein>
<evidence type="ECO:0000259" key="16">
    <source>
        <dbReference type="Pfam" id="PF00224"/>
    </source>
</evidence>
<dbReference type="FunFam" id="2.40.33.10:FF:000001">
    <property type="entry name" value="Pyruvate kinase"/>
    <property type="match status" value="1"/>
</dbReference>
<dbReference type="Gene3D" id="3.20.20.60">
    <property type="entry name" value="Phosphoenolpyruvate-binding domains"/>
    <property type="match status" value="1"/>
</dbReference>
<evidence type="ECO:0000313" key="18">
    <source>
        <dbReference type="EMBL" id="PSF34549.1"/>
    </source>
</evidence>
<evidence type="ECO:0000256" key="15">
    <source>
        <dbReference type="RuleBase" id="RU000504"/>
    </source>
</evidence>
<dbReference type="InterPro" id="IPR040442">
    <property type="entry name" value="Pyrv_kinase-like_dom_sf"/>
</dbReference>
<dbReference type="InterPro" id="IPR018209">
    <property type="entry name" value="Pyrv_Knase_AS"/>
</dbReference>
<name>A0A2T1LU61_9CHRO</name>
<dbReference type="AlphaFoldDB" id="A0A2T1LU61"/>
<comment type="caution">
    <text evidence="18">The sequence shown here is derived from an EMBL/GenBank/DDBJ whole genome shotgun (WGS) entry which is preliminary data.</text>
</comment>
<dbReference type="NCBIfam" id="NF004491">
    <property type="entry name" value="PRK05826.1"/>
    <property type="match status" value="1"/>
</dbReference>
<comment type="pathway">
    <text evidence="3 15">Carbohydrate degradation; glycolysis; pyruvate from D-glyceraldehyde 3-phosphate: step 5/5.</text>
</comment>
<dbReference type="OrthoDB" id="9812123at2"/>
<feature type="domain" description="Pyruvate kinase C-terminal" evidence="17">
    <location>
        <begin position="356"/>
        <end position="470"/>
    </location>
</feature>
<evidence type="ECO:0000256" key="1">
    <source>
        <dbReference type="ARBA" id="ARBA00001946"/>
    </source>
</evidence>
<dbReference type="SUPFAM" id="SSF51621">
    <property type="entry name" value="Phosphoenolpyruvate/pyruvate domain"/>
    <property type="match status" value="1"/>
</dbReference>
<evidence type="ECO:0000256" key="2">
    <source>
        <dbReference type="ARBA" id="ARBA00001958"/>
    </source>
</evidence>
<evidence type="ECO:0000256" key="11">
    <source>
        <dbReference type="ARBA" id="ARBA00022842"/>
    </source>
</evidence>
<dbReference type="EC" id="2.7.1.40" evidence="5 14"/>
<evidence type="ECO:0000256" key="5">
    <source>
        <dbReference type="ARBA" id="ARBA00012142"/>
    </source>
</evidence>
<keyword evidence="19" id="KW-1185">Reference proteome</keyword>
<comment type="catalytic activity">
    <reaction evidence="15">
        <text>pyruvate + ATP = phosphoenolpyruvate + ADP + H(+)</text>
        <dbReference type="Rhea" id="RHEA:18157"/>
        <dbReference type="ChEBI" id="CHEBI:15361"/>
        <dbReference type="ChEBI" id="CHEBI:15378"/>
        <dbReference type="ChEBI" id="CHEBI:30616"/>
        <dbReference type="ChEBI" id="CHEBI:58702"/>
        <dbReference type="ChEBI" id="CHEBI:456216"/>
        <dbReference type="EC" id="2.7.1.40"/>
    </reaction>
</comment>
<keyword evidence="6 15" id="KW-0808">Transferase</keyword>
<evidence type="ECO:0000256" key="8">
    <source>
        <dbReference type="ARBA" id="ARBA00022741"/>
    </source>
</evidence>
<dbReference type="GO" id="GO:0004743">
    <property type="term" value="F:pyruvate kinase activity"/>
    <property type="evidence" value="ECO:0007669"/>
    <property type="project" value="UniProtKB-UniRule"/>
</dbReference>
<comment type="similarity">
    <text evidence="4 15">Belongs to the pyruvate kinase family.</text>
</comment>
<dbReference type="UniPathway" id="UPA00109">
    <property type="reaction ID" value="UER00188"/>
</dbReference>
<dbReference type="InterPro" id="IPR015813">
    <property type="entry name" value="Pyrv/PenolPyrv_kinase-like_dom"/>
</dbReference>
<dbReference type="Proteomes" id="UP000239001">
    <property type="component" value="Unassembled WGS sequence"/>
</dbReference>
<keyword evidence="8" id="KW-0547">Nucleotide-binding</keyword>
<comment type="cofactor">
    <cofactor evidence="2">
        <name>K(+)</name>
        <dbReference type="ChEBI" id="CHEBI:29103"/>
    </cofactor>
</comment>
<dbReference type="Pfam" id="PF00224">
    <property type="entry name" value="PK"/>
    <property type="match status" value="1"/>
</dbReference>